<dbReference type="CDD" id="cd07341">
    <property type="entry name" value="M56_BlaR1_MecR1_like"/>
    <property type="match status" value="1"/>
</dbReference>
<protein>
    <submittedName>
        <fullName evidence="7">M56 family peptidase</fullName>
    </submittedName>
</protein>
<dbReference type="GO" id="GO:0016020">
    <property type="term" value="C:membrane"/>
    <property type="evidence" value="ECO:0007669"/>
    <property type="project" value="UniProtKB-SubCell"/>
</dbReference>
<evidence type="ECO:0000313" key="7">
    <source>
        <dbReference type="EMBL" id="PWF41563.1"/>
    </source>
</evidence>
<sequence length="424" mass="45939">MTLPLATIVSSIGWTLLHFLWEGLLLGCATAIALACMRRANPEHRYTVACAGLLMCFAWPALGLYARLSGGNLGLIDAQFADAMLVAGDGGARGVQNYLQNKLVWIVGFWACCALALAARMALGLLWVSHASRQQRSDPHWQAHLSGLAQQFGVTRTVRLRIVDNLDSPVTAGWWRPVVLVPASLFSSMPPDLLEALLAHEMAHIKRLDYLVNLGQNVVEILLFFHPAVWWISGQIRLEREHIADAIAARELGEPRRLALALSELERFQFSTHHLAQAANGGNLMSRIKRLTRPDTQASNWKAAIPVLVLGFAAAVTAVTSVAAPSAEHATAGVVKPLINFASCDKPVYPPEALKAGHVGKVALEFLISAEGKVVSAEVLQSSGHSNLDNAARDGIMKCTFKAGTRNGVAEEMSAKVQYVWTQK</sequence>
<dbReference type="OrthoDB" id="15218at2"/>
<dbReference type="NCBIfam" id="TIGR01352">
    <property type="entry name" value="tonB_Cterm"/>
    <property type="match status" value="1"/>
</dbReference>
<organism evidence="7 8">
    <name type="scientific">Massilia glaciei</name>
    <dbReference type="NCBI Taxonomy" id="1524097"/>
    <lineage>
        <taxon>Bacteria</taxon>
        <taxon>Pseudomonadati</taxon>
        <taxon>Pseudomonadota</taxon>
        <taxon>Betaproteobacteria</taxon>
        <taxon>Burkholderiales</taxon>
        <taxon>Oxalobacteraceae</taxon>
        <taxon>Telluria group</taxon>
        <taxon>Massilia</taxon>
    </lineage>
</organism>
<dbReference type="EMBL" id="PXWF02000310">
    <property type="protein sequence ID" value="PWF41563.1"/>
    <property type="molecule type" value="Genomic_DNA"/>
</dbReference>
<gene>
    <name evidence="7" type="ORF">C7C56_024360</name>
</gene>
<feature type="domain" description="TonB C-terminal" evidence="6">
    <location>
        <begin position="334"/>
        <end position="424"/>
    </location>
</feature>
<evidence type="ECO:0000256" key="1">
    <source>
        <dbReference type="ARBA" id="ARBA00004167"/>
    </source>
</evidence>
<dbReference type="InterPro" id="IPR008756">
    <property type="entry name" value="Peptidase_M56"/>
</dbReference>
<evidence type="ECO:0000256" key="2">
    <source>
        <dbReference type="ARBA" id="ARBA00022692"/>
    </source>
</evidence>
<dbReference type="AlphaFoldDB" id="A0A2U2HE14"/>
<keyword evidence="8" id="KW-1185">Reference proteome</keyword>
<dbReference type="Gene3D" id="3.30.2010.10">
    <property type="entry name" value="Metalloproteases ('zincins'), catalytic domain"/>
    <property type="match status" value="1"/>
</dbReference>
<dbReference type="Pfam" id="PF03544">
    <property type="entry name" value="TonB_C"/>
    <property type="match status" value="1"/>
</dbReference>
<dbReference type="GO" id="GO:0055085">
    <property type="term" value="P:transmembrane transport"/>
    <property type="evidence" value="ECO:0007669"/>
    <property type="project" value="InterPro"/>
</dbReference>
<dbReference type="Proteomes" id="UP000241421">
    <property type="component" value="Unassembled WGS sequence"/>
</dbReference>
<evidence type="ECO:0000313" key="8">
    <source>
        <dbReference type="Proteomes" id="UP000241421"/>
    </source>
</evidence>
<evidence type="ECO:0000256" key="4">
    <source>
        <dbReference type="ARBA" id="ARBA00023136"/>
    </source>
</evidence>
<reference evidence="7 8" key="1">
    <citation type="submission" date="2018-04" db="EMBL/GenBank/DDBJ databases">
        <title>Massilia violaceinigra sp. nov., a novel purple-pigmented bacterium isolated from Tianshan glacier, Xinjiang, China.</title>
        <authorList>
            <person name="Wang H."/>
        </authorList>
    </citation>
    <scope>NUCLEOTIDE SEQUENCE [LARGE SCALE GENOMIC DNA]</scope>
    <source>
        <strain evidence="7 8">B448-2</strain>
    </source>
</reference>
<name>A0A2U2HE14_9BURK</name>
<keyword evidence="4 5" id="KW-0472">Membrane</keyword>
<dbReference type="InterPro" id="IPR037682">
    <property type="entry name" value="TonB_C"/>
</dbReference>
<feature type="transmembrane region" description="Helical" evidence="5">
    <location>
        <begin position="46"/>
        <end position="66"/>
    </location>
</feature>
<dbReference type="InterPro" id="IPR006260">
    <property type="entry name" value="TonB/TolA_C"/>
</dbReference>
<dbReference type="PANTHER" id="PTHR34978:SF3">
    <property type="entry name" value="SLR0241 PROTEIN"/>
    <property type="match status" value="1"/>
</dbReference>
<dbReference type="Pfam" id="PF05569">
    <property type="entry name" value="Peptidase_M56"/>
    <property type="match status" value="1"/>
</dbReference>
<dbReference type="PROSITE" id="PS52015">
    <property type="entry name" value="TONB_CTD"/>
    <property type="match status" value="1"/>
</dbReference>
<dbReference type="InterPro" id="IPR052173">
    <property type="entry name" value="Beta-lactam_resp_regulator"/>
</dbReference>
<keyword evidence="2 5" id="KW-0812">Transmembrane</keyword>
<comment type="caution">
    <text evidence="7">The sequence shown here is derived from an EMBL/GenBank/DDBJ whole genome shotgun (WGS) entry which is preliminary data.</text>
</comment>
<dbReference type="PANTHER" id="PTHR34978">
    <property type="entry name" value="POSSIBLE SENSOR-TRANSDUCER PROTEIN BLAR"/>
    <property type="match status" value="1"/>
</dbReference>
<comment type="subcellular location">
    <subcellularLocation>
        <location evidence="1">Membrane</location>
        <topology evidence="1">Single-pass membrane protein</topology>
    </subcellularLocation>
</comment>
<evidence type="ECO:0000256" key="3">
    <source>
        <dbReference type="ARBA" id="ARBA00022989"/>
    </source>
</evidence>
<feature type="transmembrane region" description="Helical" evidence="5">
    <location>
        <begin position="103"/>
        <end position="128"/>
    </location>
</feature>
<dbReference type="Gene3D" id="3.30.1150.10">
    <property type="match status" value="1"/>
</dbReference>
<proteinExistence type="predicted"/>
<keyword evidence="3 5" id="KW-1133">Transmembrane helix</keyword>
<evidence type="ECO:0000259" key="6">
    <source>
        <dbReference type="PROSITE" id="PS52015"/>
    </source>
</evidence>
<feature type="transmembrane region" description="Helical" evidence="5">
    <location>
        <begin position="12"/>
        <end position="34"/>
    </location>
</feature>
<accession>A0A2U2HE14</accession>
<evidence type="ECO:0000256" key="5">
    <source>
        <dbReference type="SAM" id="Phobius"/>
    </source>
</evidence>
<dbReference type="SUPFAM" id="SSF74653">
    <property type="entry name" value="TolA/TonB C-terminal domain"/>
    <property type="match status" value="1"/>
</dbReference>